<dbReference type="EMBL" id="SMKX01000179">
    <property type="protein sequence ID" value="TDD46217.1"/>
    <property type="molecule type" value="Genomic_DNA"/>
</dbReference>
<dbReference type="OrthoDB" id="5380360at2"/>
<dbReference type="Proteomes" id="UP000295124">
    <property type="component" value="Unassembled WGS sequence"/>
</dbReference>
<name>A0A4V2YLF0_9ACTN</name>
<reference evidence="2 3" key="1">
    <citation type="submission" date="2019-03" db="EMBL/GenBank/DDBJ databases">
        <title>Draft genome sequences of novel Actinobacteria.</title>
        <authorList>
            <person name="Sahin N."/>
            <person name="Ay H."/>
            <person name="Saygin H."/>
        </authorList>
    </citation>
    <scope>NUCLEOTIDE SEQUENCE [LARGE SCALE GENOMIC DNA]</scope>
    <source>
        <strain evidence="2 3">JCM 13523</strain>
    </source>
</reference>
<protein>
    <recommendedName>
        <fullName evidence="4">Phytase-like domain-containing protein</fullName>
    </recommendedName>
</protein>
<dbReference type="AlphaFoldDB" id="A0A4V2YLF0"/>
<feature type="signal peptide" evidence="1">
    <location>
        <begin position="1"/>
        <end position="24"/>
    </location>
</feature>
<sequence>MNRLGRIAVVAVSVVGLTAASAWGAPVAWPGGSTVATADGSKVLGTNISGLTFQSASVLWAVKNGPGKAYRMVPDGANWKPDPSSGKTLRYANGKGDPDAEGVVSTPDGLVVATERDNSDDNNSLLKVLRYDGTSSASTLNATREWNLTSDLPDVEPNSGLEAISWIPDTFLTAHAFRDDHTGTTYDPAAYAGHGTGLYFVGLEDNGAIYAYALNQSSSSYTRVATIASGFAELMELEFDASTGRLWAACDDGCQGRTTTLELNAAGKFAPTATYNRPSGMSNLNNEGFAISPTCTAGTKTVLWSDDSNTSNHALRRGNLPCAS</sequence>
<keyword evidence="3" id="KW-1185">Reference proteome</keyword>
<accession>A0A4V2YLF0</accession>
<evidence type="ECO:0000313" key="2">
    <source>
        <dbReference type="EMBL" id="TDD46217.1"/>
    </source>
</evidence>
<evidence type="ECO:0008006" key="4">
    <source>
        <dbReference type="Google" id="ProtNLM"/>
    </source>
</evidence>
<dbReference type="SUPFAM" id="SSF50969">
    <property type="entry name" value="YVTN repeat-like/Quinoprotein amine dehydrogenase"/>
    <property type="match status" value="1"/>
</dbReference>
<keyword evidence="1" id="KW-0732">Signal</keyword>
<dbReference type="RefSeq" id="WP_132176138.1">
    <property type="nucleotide sequence ID" value="NZ_SMKX01000179.1"/>
</dbReference>
<evidence type="ECO:0000256" key="1">
    <source>
        <dbReference type="SAM" id="SignalP"/>
    </source>
</evidence>
<evidence type="ECO:0000313" key="3">
    <source>
        <dbReference type="Proteomes" id="UP000295124"/>
    </source>
</evidence>
<feature type="chain" id="PRO_5039188260" description="Phytase-like domain-containing protein" evidence="1">
    <location>
        <begin position="25"/>
        <end position="324"/>
    </location>
</feature>
<dbReference type="InterPro" id="IPR011044">
    <property type="entry name" value="Quino_amine_DH_bsu"/>
</dbReference>
<comment type="caution">
    <text evidence="2">The sequence shown here is derived from an EMBL/GenBank/DDBJ whole genome shotgun (WGS) entry which is preliminary data.</text>
</comment>
<organism evidence="2 3">
    <name type="scientific">Kribbella antibiotica</name>
    <dbReference type="NCBI Taxonomy" id="190195"/>
    <lineage>
        <taxon>Bacteria</taxon>
        <taxon>Bacillati</taxon>
        <taxon>Actinomycetota</taxon>
        <taxon>Actinomycetes</taxon>
        <taxon>Propionibacteriales</taxon>
        <taxon>Kribbellaceae</taxon>
        <taxon>Kribbella</taxon>
    </lineage>
</organism>
<gene>
    <name evidence="2" type="ORF">E1263_37020</name>
</gene>
<proteinExistence type="predicted"/>